<feature type="transmembrane region" description="Helical" evidence="9">
    <location>
        <begin position="244"/>
        <end position="267"/>
    </location>
</feature>
<dbReference type="PIRSF" id="PIRSF006060">
    <property type="entry name" value="AA_transporter"/>
    <property type="match status" value="1"/>
</dbReference>
<dbReference type="Pfam" id="PF13520">
    <property type="entry name" value="AA_permease_2"/>
    <property type="match status" value="1"/>
</dbReference>
<feature type="transmembrane region" description="Helical" evidence="9">
    <location>
        <begin position="52"/>
        <end position="75"/>
    </location>
</feature>
<dbReference type="InterPro" id="IPR004754">
    <property type="entry name" value="Amino_acid_antiprt"/>
</dbReference>
<evidence type="ECO:0000256" key="7">
    <source>
        <dbReference type="ARBA" id="ARBA00022989"/>
    </source>
</evidence>
<reference evidence="10 12" key="1">
    <citation type="journal article" date="2018" name="Elife">
        <title>Discovery and characterization of a prevalent human gut bacterial enzyme sufficient for the inactivation of a family of plant toxins.</title>
        <authorList>
            <person name="Koppel N."/>
            <person name="Bisanz J.E."/>
            <person name="Pandelia M.E."/>
            <person name="Turnbaugh P.J."/>
            <person name="Balskus E.P."/>
        </authorList>
    </citation>
    <scope>NUCLEOTIDE SEQUENCE [LARGE SCALE GENOMIC DNA]</scope>
    <source>
        <strain evidence="10 12">OB21 GAM31</strain>
    </source>
</reference>
<keyword evidence="6" id="KW-0029">Amino-acid transport</keyword>
<dbReference type="GeneID" id="98661616"/>
<feature type="transmembrane region" description="Helical" evidence="9">
    <location>
        <begin position="406"/>
        <end position="426"/>
    </location>
</feature>
<dbReference type="PANTHER" id="PTHR42770">
    <property type="entry name" value="AMINO ACID TRANSPORTER-RELATED"/>
    <property type="match status" value="1"/>
</dbReference>
<reference evidence="13" key="2">
    <citation type="submission" date="2018-05" db="EMBL/GenBank/DDBJ databases">
        <title>Genome Sequencing of selected type strains of the family Eggerthellaceae.</title>
        <authorList>
            <person name="Danylec N."/>
            <person name="Stoll D.A."/>
            <person name="Doetsch A."/>
            <person name="Huch M."/>
        </authorList>
    </citation>
    <scope>NUCLEOTIDE SEQUENCE [LARGE SCALE GENOMIC DNA]</scope>
    <source>
        <strain evidence="13">DSM 22006</strain>
    </source>
</reference>
<dbReference type="PANTHER" id="PTHR42770:SF4">
    <property type="entry name" value="ARGININE_ORNITHINE ANTIPORTER-RELATED"/>
    <property type="match status" value="1"/>
</dbReference>
<evidence type="ECO:0000256" key="6">
    <source>
        <dbReference type="ARBA" id="ARBA00022970"/>
    </source>
</evidence>
<feature type="transmembrane region" description="Helical" evidence="9">
    <location>
        <begin position="287"/>
        <end position="314"/>
    </location>
</feature>
<keyword evidence="5 9" id="KW-0812">Transmembrane</keyword>
<dbReference type="InterPro" id="IPR002293">
    <property type="entry name" value="AA/rel_permease1"/>
</dbReference>
<evidence type="ECO:0000256" key="5">
    <source>
        <dbReference type="ARBA" id="ARBA00022692"/>
    </source>
</evidence>
<gene>
    <name evidence="10" type="ORF">C1881_00865</name>
    <name evidence="11" type="ORF">DMP05_04970</name>
</gene>
<comment type="similarity">
    <text evidence="2">Belongs to the amino acid-polyamine-organocation (APC) superfamily. Basic amino acid/polyamine antiporter (APA) (TC 2.A.3.2) family.</text>
</comment>
<feature type="transmembrane region" description="Helical" evidence="9">
    <location>
        <begin position="368"/>
        <end position="394"/>
    </location>
</feature>
<feature type="transmembrane region" description="Helical" evidence="9">
    <location>
        <begin position="432"/>
        <end position="449"/>
    </location>
</feature>
<sequence>MAKSNGGSSSQVNDPNGLSLPHLIAAVITAVIGGGVFTMAGDMAAAGANTGAVLIGWVVCGIGVFSLMMCFYALSKYKSELVGGIYSYARAGWGEFMGFISAYGYWISALLATVSYTTLLFASISYFVPLFGEGNNLPSVIGASIVVWICWLLVSRGVKEAASVNIITTIAKLVPLFVAIVAILFSMHFDPEIFMDNFWGEPDGPSLWDQVVGTVGVSIWIFLGIEGAVAISGRAKYSKDVGRATVTAFIGILCIYLLVSILSMGVMPRAELAELPNPSMAGVLEAVVGPWGAALVNLGVALSLLGAMLGYTIISSECPHEAAKQGVFPKVFAKENRKGAPIVTLTVTCLIVQAFLIIILFSEQTYQFFYGVSVSMILIPYFFSSMFLLVCAFKKDGFEGVTGGKLAFYRGIGIVGFFYSIFLIYAGGLTGLMITTILFAPGIVLYWYGQKERNEAFLPKTLDKVVAAAIVAFFVISIVCIATGTISVI</sequence>
<dbReference type="RefSeq" id="WP_114614650.1">
    <property type="nucleotide sequence ID" value="NZ_DBEZRV010000004.1"/>
</dbReference>
<feature type="transmembrane region" description="Helical" evidence="9">
    <location>
        <begin position="136"/>
        <end position="154"/>
    </location>
</feature>
<dbReference type="EMBL" id="QIBZ01000007">
    <property type="protein sequence ID" value="RNM35069.1"/>
    <property type="molecule type" value="Genomic_DNA"/>
</dbReference>
<dbReference type="GO" id="GO:0022857">
    <property type="term" value="F:transmembrane transporter activity"/>
    <property type="evidence" value="ECO:0007669"/>
    <property type="project" value="InterPro"/>
</dbReference>
<keyword evidence="7 9" id="KW-1133">Transmembrane helix</keyword>
<comment type="subcellular location">
    <subcellularLocation>
        <location evidence="1">Cell membrane</location>
        <topology evidence="1">Multi-pass membrane protein</topology>
    </subcellularLocation>
</comment>
<organism evidence="10 12">
    <name type="scientific">Slackia isoflavoniconvertens</name>
    <dbReference type="NCBI Taxonomy" id="572010"/>
    <lineage>
        <taxon>Bacteria</taxon>
        <taxon>Bacillati</taxon>
        <taxon>Actinomycetota</taxon>
        <taxon>Coriobacteriia</taxon>
        <taxon>Eggerthellales</taxon>
        <taxon>Eggerthellaceae</taxon>
        <taxon>Slackia</taxon>
    </lineage>
</organism>
<evidence type="ECO:0000256" key="9">
    <source>
        <dbReference type="SAM" id="Phobius"/>
    </source>
</evidence>
<accession>A0A369LSG5</accession>
<evidence type="ECO:0000313" key="11">
    <source>
        <dbReference type="EMBL" id="RNM35069.1"/>
    </source>
</evidence>
<feature type="transmembrane region" description="Helical" evidence="9">
    <location>
        <begin position="20"/>
        <end position="40"/>
    </location>
</feature>
<dbReference type="GO" id="GO:0006865">
    <property type="term" value="P:amino acid transport"/>
    <property type="evidence" value="ECO:0007669"/>
    <property type="project" value="UniProtKB-KW"/>
</dbReference>
<dbReference type="OrthoDB" id="3185104at2"/>
<evidence type="ECO:0000313" key="10">
    <source>
        <dbReference type="EMBL" id="RDB61105.1"/>
    </source>
</evidence>
<dbReference type="InterPro" id="IPR050367">
    <property type="entry name" value="APC_superfamily"/>
</dbReference>
<comment type="caution">
    <text evidence="10">The sequence shown here is derived from an EMBL/GenBank/DDBJ whole genome shotgun (WGS) entry which is preliminary data.</text>
</comment>
<keyword evidence="4" id="KW-1003">Cell membrane</keyword>
<feature type="transmembrane region" description="Helical" evidence="9">
    <location>
        <begin position="342"/>
        <end position="362"/>
    </location>
</feature>
<evidence type="ECO:0000256" key="8">
    <source>
        <dbReference type="ARBA" id="ARBA00023136"/>
    </source>
</evidence>
<dbReference type="AlphaFoldDB" id="A0A369LSG5"/>
<evidence type="ECO:0000313" key="12">
    <source>
        <dbReference type="Proteomes" id="UP000253975"/>
    </source>
</evidence>
<feature type="transmembrane region" description="Helical" evidence="9">
    <location>
        <begin position="96"/>
        <end position="124"/>
    </location>
</feature>
<keyword evidence="3" id="KW-0813">Transport</keyword>
<evidence type="ECO:0000313" key="13">
    <source>
        <dbReference type="Proteomes" id="UP000271472"/>
    </source>
</evidence>
<dbReference type="Gene3D" id="1.20.1740.10">
    <property type="entry name" value="Amino acid/polyamine transporter I"/>
    <property type="match status" value="1"/>
</dbReference>
<name>A0A369LSG5_9ACTN</name>
<proteinExistence type="inferred from homology"/>
<reference evidence="11" key="3">
    <citation type="journal article" date="2019" name="Microbiol. Resour. Announc.">
        <title>Draft Genome Sequences of Type Strains of Gordonibacter faecihominis, Paraeggerthella hongkongensis, Parvibacter caecicola,Slackia equolifaciens, Slackia faecicanis, and Slackia isoflavoniconvertens.</title>
        <authorList>
            <person name="Danylec N."/>
            <person name="Stoll D.A."/>
            <person name="Dotsch A."/>
            <person name="Huch M."/>
        </authorList>
    </citation>
    <scope>NUCLEOTIDE SEQUENCE</scope>
    <source>
        <strain evidence="11">DSM 22006</strain>
    </source>
</reference>
<feature type="transmembrane region" description="Helical" evidence="9">
    <location>
        <begin position="461"/>
        <end position="486"/>
    </location>
</feature>
<evidence type="ECO:0000256" key="1">
    <source>
        <dbReference type="ARBA" id="ARBA00004651"/>
    </source>
</evidence>
<dbReference type="Proteomes" id="UP000271472">
    <property type="component" value="Unassembled WGS sequence"/>
</dbReference>
<dbReference type="GO" id="GO:0005886">
    <property type="term" value="C:plasma membrane"/>
    <property type="evidence" value="ECO:0007669"/>
    <property type="project" value="UniProtKB-SubCell"/>
</dbReference>
<evidence type="ECO:0000256" key="3">
    <source>
        <dbReference type="ARBA" id="ARBA00022448"/>
    </source>
</evidence>
<feature type="transmembrane region" description="Helical" evidence="9">
    <location>
        <begin position="166"/>
        <end position="187"/>
    </location>
</feature>
<keyword evidence="13" id="KW-1185">Reference proteome</keyword>
<feature type="transmembrane region" description="Helical" evidence="9">
    <location>
        <begin position="207"/>
        <end position="232"/>
    </location>
</feature>
<protein>
    <submittedName>
        <fullName evidence="10">Amino acid permease</fullName>
    </submittedName>
</protein>
<keyword evidence="8 9" id="KW-0472">Membrane</keyword>
<dbReference type="NCBIfam" id="TIGR00905">
    <property type="entry name" value="2A0302"/>
    <property type="match status" value="1"/>
</dbReference>
<dbReference type="Proteomes" id="UP000253975">
    <property type="component" value="Unassembled WGS sequence"/>
</dbReference>
<evidence type="ECO:0000256" key="4">
    <source>
        <dbReference type="ARBA" id="ARBA00022475"/>
    </source>
</evidence>
<dbReference type="EMBL" id="PPTO01000001">
    <property type="protein sequence ID" value="RDB61105.1"/>
    <property type="molecule type" value="Genomic_DNA"/>
</dbReference>
<evidence type="ECO:0000256" key="2">
    <source>
        <dbReference type="ARBA" id="ARBA00008220"/>
    </source>
</evidence>